<evidence type="ECO:0000313" key="4">
    <source>
        <dbReference type="Proteomes" id="UP001374535"/>
    </source>
</evidence>
<evidence type="ECO:0000256" key="1">
    <source>
        <dbReference type="SAM" id="MobiDB-lite"/>
    </source>
</evidence>
<gene>
    <name evidence="3" type="ORF">V8G54_033359</name>
</gene>
<dbReference type="AlphaFoldDB" id="A0AAQ3RHJ7"/>
<name>A0AAQ3RHJ7_VIGMU</name>
<feature type="domain" description="Homologous recombination OB-fold protein OB-fold" evidence="2">
    <location>
        <begin position="20"/>
        <end position="66"/>
    </location>
</feature>
<keyword evidence="4" id="KW-1185">Reference proteome</keyword>
<sequence length="120" mass="13155">MKIVVKHYSFNQDLSATLKVLLHPEFGPDIRVGVVLLLQSVVVFSPFGRTHYLNITVRNVVKVFKANIGPPIEELLNASSRPEIRPNPSAKNPNNDKDVGPSEKSCTSASNNASTTPMED</sequence>
<dbReference type="Proteomes" id="UP001374535">
    <property type="component" value="Chromosome 10"/>
</dbReference>
<protein>
    <recommendedName>
        <fullName evidence="2">Homologous recombination OB-fold protein OB-fold domain-containing protein</fullName>
    </recommendedName>
</protein>
<feature type="region of interest" description="Disordered" evidence="1">
    <location>
        <begin position="78"/>
        <end position="120"/>
    </location>
</feature>
<dbReference type="InterPro" id="IPR028045">
    <property type="entry name" value="HROB"/>
</dbReference>
<evidence type="ECO:0000259" key="2">
    <source>
        <dbReference type="Pfam" id="PF15072"/>
    </source>
</evidence>
<dbReference type="PANTHER" id="PTHR14523:SF1">
    <property type="entry name" value="HOMOLOGOUS RECOMBINATION OB-FOLD PROTEIN"/>
    <property type="match status" value="1"/>
</dbReference>
<dbReference type="Pfam" id="PF15072">
    <property type="entry name" value="HROB"/>
    <property type="match status" value="1"/>
</dbReference>
<reference evidence="3 4" key="1">
    <citation type="journal article" date="2023" name="Life. Sci Alliance">
        <title>Evolutionary insights into 3D genome organization and epigenetic landscape of Vigna mungo.</title>
        <authorList>
            <person name="Junaid A."/>
            <person name="Singh B."/>
            <person name="Bhatia S."/>
        </authorList>
    </citation>
    <scope>NUCLEOTIDE SEQUENCE [LARGE SCALE GENOMIC DNA]</scope>
    <source>
        <strain evidence="3">Urdbean</strain>
    </source>
</reference>
<proteinExistence type="predicted"/>
<organism evidence="3 4">
    <name type="scientific">Vigna mungo</name>
    <name type="common">Black gram</name>
    <name type="synonym">Phaseolus mungo</name>
    <dbReference type="NCBI Taxonomy" id="3915"/>
    <lineage>
        <taxon>Eukaryota</taxon>
        <taxon>Viridiplantae</taxon>
        <taxon>Streptophyta</taxon>
        <taxon>Embryophyta</taxon>
        <taxon>Tracheophyta</taxon>
        <taxon>Spermatophyta</taxon>
        <taxon>Magnoliopsida</taxon>
        <taxon>eudicotyledons</taxon>
        <taxon>Gunneridae</taxon>
        <taxon>Pentapetalae</taxon>
        <taxon>rosids</taxon>
        <taxon>fabids</taxon>
        <taxon>Fabales</taxon>
        <taxon>Fabaceae</taxon>
        <taxon>Papilionoideae</taxon>
        <taxon>50 kb inversion clade</taxon>
        <taxon>NPAAA clade</taxon>
        <taxon>indigoferoid/millettioid clade</taxon>
        <taxon>Phaseoleae</taxon>
        <taxon>Vigna</taxon>
    </lineage>
</organism>
<dbReference type="InterPro" id="IPR058570">
    <property type="entry name" value="HROB_OB"/>
</dbReference>
<dbReference type="GO" id="GO:0000725">
    <property type="term" value="P:recombinational repair"/>
    <property type="evidence" value="ECO:0007669"/>
    <property type="project" value="InterPro"/>
</dbReference>
<dbReference type="PANTHER" id="PTHR14523">
    <property type="entry name" value="UNCHARACTERIZED PROTEIN C17ORF53 HOMOLOG"/>
    <property type="match status" value="1"/>
</dbReference>
<evidence type="ECO:0000313" key="3">
    <source>
        <dbReference type="EMBL" id="WVY94271.1"/>
    </source>
</evidence>
<dbReference type="EMBL" id="CP144691">
    <property type="protein sequence ID" value="WVY94271.1"/>
    <property type="molecule type" value="Genomic_DNA"/>
</dbReference>
<accession>A0AAQ3RHJ7</accession>
<feature type="compositionally biased region" description="Low complexity" evidence="1">
    <location>
        <begin position="107"/>
        <end position="120"/>
    </location>
</feature>